<organism evidence="2 3">
    <name type="scientific">Aspergillus indologenus CBS 114.80</name>
    <dbReference type="NCBI Taxonomy" id="1450541"/>
    <lineage>
        <taxon>Eukaryota</taxon>
        <taxon>Fungi</taxon>
        <taxon>Dikarya</taxon>
        <taxon>Ascomycota</taxon>
        <taxon>Pezizomycotina</taxon>
        <taxon>Eurotiomycetes</taxon>
        <taxon>Eurotiomycetidae</taxon>
        <taxon>Eurotiales</taxon>
        <taxon>Aspergillaceae</taxon>
        <taxon>Aspergillus</taxon>
        <taxon>Aspergillus subgen. Circumdati</taxon>
    </lineage>
</organism>
<evidence type="ECO:0000313" key="3">
    <source>
        <dbReference type="Proteomes" id="UP000248817"/>
    </source>
</evidence>
<feature type="region of interest" description="Disordered" evidence="1">
    <location>
        <begin position="463"/>
        <end position="482"/>
    </location>
</feature>
<dbReference type="Proteomes" id="UP000248817">
    <property type="component" value="Unassembled WGS sequence"/>
</dbReference>
<protein>
    <submittedName>
        <fullName evidence="2">Uncharacterized protein</fullName>
    </submittedName>
</protein>
<accession>A0A2V5HNN2</accession>
<feature type="region of interest" description="Disordered" evidence="1">
    <location>
        <begin position="179"/>
        <end position="203"/>
    </location>
</feature>
<sequence>MSFNITDEFHLASPGPHPSNIDLLIPLTSIMLYFTLEHLGVITDQMRAGIVLAACGTYLASQMPDNGYLATNDRVVVETPTADDLEARLGPYPLFPHMWYGVQGNMAVHGGYGRDENEDQEEEDVGVDATPRPPVGGSFGVKKIVYGFILCFQWVLVPFVRSLRKGVEQGFDVGVILTDEKEEEENEEEEEEEEEEEKTEKELTVVTCETGTSSDELREYVASLRASDALADESIDRWPSTFVINKAESIKEEELSTFGFDAPNDDAPFSPDFVSGIEHSDWDSLDDILDHYRSYPSCSPDFPSTHPSETACSTASSTLVNDCKPVADSSNSNSFDPQPGSVLNDLLDEYLSDSYSEFDDETELTLLPYSPTTSCPSPTFSVSTIDPDDFLTGTIDAQLSQLWHTDSNIDDAPLPYNLTHEPASPFDEVLEELESYIDQQQHATHEEHTTLIPRAIVPKKKAQTSISHPSLPRTATQSTPTPPYFNIAIPAGKKPSEPAPPAPASNSTSIAINPLQSCLFKPQPSSKRGIHRPMLEADSSPLSVNLETLTPLELDRLTRFNTWKNLFVNDISSPIYNHSQHRPKISGPRSMHAACPPPALPSTRTKTPKSVRFHPAVTNIDIRICPRYLRTRRHRDPDGEVIERPVFSLIPLRE</sequence>
<feature type="compositionally biased region" description="Polar residues" evidence="1">
    <location>
        <begin position="463"/>
        <end position="479"/>
    </location>
</feature>
<feature type="compositionally biased region" description="Acidic residues" evidence="1">
    <location>
        <begin position="180"/>
        <end position="197"/>
    </location>
</feature>
<reference evidence="2 3" key="1">
    <citation type="submission" date="2018-02" db="EMBL/GenBank/DDBJ databases">
        <title>The genomes of Aspergillus section Nigri reveals drivers in fungal speciation.</title>
        <authorList>
            <consortium name="DOE Joint Genome Institute"/>
            <person name="Vesth T.C."/>
            <person name="Nybo J."/>
            <person name="Theobald S."/>
            <person name="Brandl J."/>
            <person name="Frisvad J.C."/>
            <person name="Nielsen K.F."/>
            <person name="Lyhne E.K."/>
            <person name="Kogle M.E."/>
            <person name="Kuo A."/>
            <person name="Riley R."/>
            <person name="Clum A."/>
            <person name="Nolan M."/>
            <person name="Lipzen A."/>
            <person name="Salamov A."/>
            <person name="Henrissat B."/>
            <person name="Wiebenga A."/>
            <person name="De vries R.P."/>
            <person name="Grigoriev I.V."/>
            <person name="Mortensen U.H."/>
            <person name="Andersen M.R."/>
            <person name="Baker S.E."/>
        </authorList>
    </citation>
    <scope>NUCLEOTIDE SEQUENCE [LARGE SCALE GENOMIC DNA]</scope>
    <source>
        <strain evidence="2 3">CBS 114.80</strain>
    </source>
</reference>
<dbReference type="EMBL" id="KZ825616">
    <property type="protein sequence ID" value="PYI25989.1"/>
    <property type="molecule type" value="Genomic_DNA"/>
</dbReference>
<keyword evidence="3" id="KW-1185">Reference proteome</keyword>
<evidence type="ECO:0000256" key="1">
    <source>
        <dbReference type="SAM" id="MobiDB-lite"/>
    </source>
</evidence>
<evidence type="ECO:0000313" key="2">
    <source>
        <dbReference type="EMBL" id="PYI25989.1"/>
    </source>
</evidence>
<name>A0A2V5HNN2_9EURO</name>
<dbReference type="AlphaFoldDB" id="A0A2V5HNN2"/>
<feature type="region of interest" description="Disordered" evidence="1">
    <location>
        <begin position="580"/>
        <end position="609"/>
    </location>
</feature>
<gene>
    <name evidence="2" type="ORF">BP00DRAFT_451571</name>
</gene>
<proteinExistence type="predicted"/>